<evidence type="ECO:0000256" key="10">
    <source>
        <dbReference type="ARBA" id="ARBA00040957"/>
    </source>
</evidence>
<keyword evidence="6 14" id="KW-1133">Transmembrane helix</keyword>
<dbReference type="SUPFAM" id="SSF58038">
    <property type="entry name" value="SNARE fusion complex"/>
    <property type="match status" value="1"/>
</dbReference>
<dbReference type="GO" id="GO:0006888">
    <property type="term" value="P:endoplasmic reticulum to Golgi vesicle-mediated transport"/>
    <property type="evidence" value="ECO:0007669"/>
    <property type="project" value="TreeGrafter"/>
</dbReference>
<dbReference type="Pfam" id="PF12352">
    <property type="entry name" value="V-SNARE_C"/>
    <property type="match status" value="1"/>
</dbReference>
<dbReference type="GO" id="GO:0031902">
    <property type="term" value="C:late endosome membrane"/>
    <property type="evidence" value="ECO:0007669"/>
    <property type="project" value="TreeGrafter"/>
</dbReference>
<organism evidence="15 16">
    <name type="scientific">Thelephora terrestris</name>
    <dbReference type="NCBI Taxonomy" id="56493"/>
    <lineage>
        <taxon>Eukaryota</taxon>
        <taxon>Fungi</taxon>
        <taxon>Dikarya</taxon>
        <taxon>Basidiomycota</taxon>
        <taxon>Agaricomycotina</taxon>
        <taxon>Agaricomycetes</taxon>
        <taxon>Thelephorales</taxon>
        <taxon>Thelephoraceae</taxon>
        <taxon>Thelephora</taxon>
    </lineage>
</organism>
<gene>
    <name evidence="15" type="ORF">BJ322DRAFT_1034684</name>
</gene>
<dbReference type="GO" id="GO:0031201">
    <property type="term" value="C:SNARE complex"/>
    <property type="evidence" value="ECO:0007669"/>
    <property type="project" value="TreeGrafter"/>
</dbReference>
<accession>A0A9P6LDL0</accession>
<feature type="compositionally biased region" description="Polar residues" evidence="13">
    <location>
        <begin position="101"/>
        <end position="116"/>
    </location>
</feature>
<keyword evidence="5 11" id="KW-0653">Protein transport</keyword>
<evidence type="ECO:0000256" key="7">
    <source>
        <dbReference type="ARBA" id="ARBA00023034"/>
    </source>
</evidence>
<dbReference type="PIRSF" id="PIRSF028865">
    <property type="entry name" value="Membrin-2"/>
    <property type="match status" value="1"/>
</dbReference>
<dbReference type="OrthoDB" id="158360at2759"/>
<dbReference type="Proteomes" id="UP000736335">
    <property type="component" value="Unassembled WGS sequence"/>
</dbReference>
<keyword evidence="3 11" id="KW-0813">Transport</keyword>
<evidence type="ECO:0000256" key="9">
    <source>
        <dbReference type="ARBA" id="ARBA00037983"/>
    </source>
</evidence>
<evidence type="ECO:0000256" key="14">
    <source>
        <dbReference type="SAM" id="Phobius"/>
    </source>
</evidence>
<evidence type="ECO:0000256" key="11">
    <source>
        <dbReference type="PIRNR" id="PIRNR028865"/>
    </source>
</evidence>
<protein>
    <recommendedName>
        <fullName evidence="10 11">Protein transport protein BOS1</fullName>
    </recommendedName>
</protein>
<feature type="coiled-coil region" evidence="12">
    <location>
        <begin position="69"/>
        <end position="96"/>
    </location>
</feature>
<evidence type="ECO:0000256" key="2">
    <source>
        <dbReference type="ARBA" id="ARBA00004409"/>
    </source>
</evidence>
<evidence type="ECO:0000256" key="1">
    <source>
        <dbReference type="ARBA" id="ARBA00004163"/>
    </source>
</evidence>
<comment type="subcellular location">
    <subcellularLocation>
        <location evidence="1">Endoplasmic reticulum membrane</location>
        <topology evidence="1">Single-pass type IV membrane protein</topology>
    </subcellularLocation>
    <subcellularLocation>
        <location evidence="2">Golgi apparatus membrane</location>
        <topology evidence="2">Single-pass type IV membrane protein</topology>
    </subcellularLocation>
</comment>
<evidence type="ECO:0000313" key="16">
    <source>
        <dbReference type="Proteomes" id="UP000736335"/>
    </source>
</evidence>
<feature type="compositionally biased region" description="Low complexity" evidence="13">
    <location>
        <begin position="124"/>
        <end position="135"/>
    </location>
</feature>
<keyword evidence="4 14" id="KW-0812">Transmembrane</keyword>
<sequence length="253" mass="28267">MNSLYTLGVRQTNSIQADLERLRTGDASASLLGQISASLAAMNRTVEDYDSMAKREMIKAKQEKALMRVQKFRSDYNEFKGQFERLKAEKNAADRTELLGASTSTAPHSAGTNSSSDARRRFAPTNPSMSSTPSNRFTSEAPGLSESPFSQPPNFMAASREDHALREHSFIQNTETALDDFIAQGRAVLDDLVDQRNVLKGTKKRLLDAANTLGMSRDVINWIDRRSTQDMYIFIIGAILTFVCFFLILRYFG</sequence>
<dbReference type="GO" id="GO:0000139">
    <property type="term" value="C:Golgi membrane"/>
    <property type="evidence" value="ECO:0007669"/>
    <property type="project" value="UniProtKB-SubCell"/>
</dbReference>
<comment type="caution">
    <text evidence="15">The sequence shown here is derived from an EMBL/GenBank/DDBJ whole genome shotgun (WGS) entry which is preliminary data.</text>
</comment>
<feature type="region of interest" description="Disordered" evidence="13">
    <location>
        <begin position="99"/>
        <end position="155"/>
    </location>
</feature>
<comment type="function">
    <text evidence="11">SNARE required for protein transport between the ER and the Golgi complex.</text>
</comment>
<dbReference type="GO" id="GO:0015031">
    <property type="term" value="P:protein transport"/>
    <property type="evidence" value="ECO:0007669"/>
    <property type="project" value="UniProtKB-KW"/>
</dbReference>
<dbReference type="PANTHER" id="PTHR21230">
    <property type="entry name" value="VESICLE TRANSPORT V-SNARE PROTEIN VTI1-RELATED"/>
    <property type="match status" value="1"/>
</dbReference>
<evidence type="ECO:0000256" key="3">
    <source>
        <dbReference type="ARBA" id="ARBA00022448"/>
    </source>
</evidence>
<dbReference type="InterPro" id="IPR027027">
    <property type="entry name" value="GOSR2/Membrin/Bos1"/>
</dbReference>
<proteinExistence type="inferred from homology"/>
<name>A0A9P6LDL0_9AGAM</name>
<feature type="transmembrane region" description="Helical" evidence="14">
    <location>
        <begin position="231"/>
        <end position="252"/>
    </location>
</feature>
<keyword evidence="16" id="KW-1185">Reference proteome</keyword>
<dbReference type="GO" id="GO:0005484">
    <property type="term" value="F:SNAP receptor activity"/>
    <property type="evidence" value="ECO:0007669"/>
    <property type="project" value="InterPro"/>
</dbReference>
<keyword evidence="7" id="KW-0333">Golgi apparatus</keyword>
<evidence type="ECO:0000313" key="15">
    <source>
        <dbReference type="EMBL" id="KAF9793442.1"/>
    </source>
</evidence>
<dbReference type="AlphaFoldDB" id="A0A9P6LDL0"/>
<comment type="similarity">
    <text evidence="9 11">Belongs to the BOS1 family.</text>
</comment>
<evidence type="ECO:0000256" key="8">
    <source>
        <dbReference type="ARBA" id="ARBA00023136"/>
    </source>
</evidence>
<dbReference type="EMBL" id="WIUZ02000001">
    <property type="protein sequence ID" value="KAF9793442.1"/>
    <property type="molecule type" value="Genomic_DNA"/>
</dbReference>
<dbReference type="PANTHER" id="PTHR21230:SF1">
    <property type="entry name" value="GOLGI SNAP RECEPTOR COMPLEX MEMBER 2"/>
    <property type="match status" value="1"/>
</dbReference>
<dbReference type="GO" id="GO:0012507">
    <property type="term" value="C:ER to Golgi transport vesicle membrane"/>
    <property type="evidence" value="ECO:0007669"/>
    <property type="project" value="TreeGrafter"/>
</dbReference>
<evidence type="ECO:0000256" key="5">
    <source>
        <dbReference type="ARBA" id="ARBA00022927"/>
    </source>
</evidence>
<dbReference type="CDD" id="cd15863">
    <property type="entry name" value="SNARE_GS27"/>
    <property type="match status" value="1"/>
</dbReference>
<keyword evidence="8 11" id="KW-0472">Membrane</keyword>
<reference evidence="15" key="1">
    <citation type="journal article" date="2020" name="Nat. Commun.">
        <title>Large-scale genome sequencing of mycorrhizal fungi provides insights into the early evolution of symbiotic traits.</title>
        <authorList>
            <person name="Miyauchi S."/>
            <person name="Kiss E."/>
            <person name="Kuo A."/>
            <person name="Drula E."/>
            <person name="Kohler A."/>
            <person name="Sanchez-Garcia M."/>
            <person name="Morin E."/>
            <person name="Andreopoulos B."/>
            <person name="Barry K.W."/>
            <person name="Bonito G."/>
            <person name="Buee M."/>
            <person name="Carver A."/>
            <person name="Chen C."/>
            <person name="Cichocki N."/>
            <person name="Clum A."/>
            <person name="Culley D."/>
            <person name="Crous P.W."/>
            <person name="Fauchery L."/>
            <person name="Girlanda M."/>
            <person name="Hayes R.D."/>
            <person name="Keri Z."/>
            <person name="LaButti K."/>
            <person name="Lipzen A."/>
            <person name="Lombard V."/>
            <person name="Magnuson J."/>
            <person name="Maillard F."/>
            <person name="Murat C."/>
            <person name="Nolan M."/>
            <person name="Ohm R.A."/>
            <person name="Pangilinan J."/>
            <person name="Pereira M.F."/>
            <person name="Perotto S."/>
            <person name="Peter M."/>
            <person name="Pfister S."/>
            <person name="Riley R."/>
            <person name="Sitrit Y."/>
            <person name="Stielow J.B."/>
            <person name="Szollosi G."/>
            <person name="Zifcakova L."/>
            <person name="Stursova M."/>
            <person name="Spatafora J.W."/>
            <person name="Tedersoo L."/>
            <person name="Vaario L.M."/>
            <person name="Yamada A."/>
            <person name="Yan M."/>
            <person name="Wang P."/>
            <person name="Xu J."/>
            <person name="Bruns T."/>
            <person name="Baldrian P."/>
            <person name="Vilgalys R."/>
            <person name="Dunand C."/>
            <person name="Henrissat B."/>
            <person name="Grigoriev I.V."/>
            <person name="Hibbett D."/>
            <person name="Nagy L.G."/>
            <person name="Martin F.M."/>
        </authorList>
    </citation>
    <scope>NUCLEOTIDE SEQUENCE</scope>
    <source>
        <strain evidence="15">UH-Tt-Lm1</strain>
    </source>
</reference>
<evidence type="ECO:0000256" key="13">
    <source>
        <dbReference type="SAM" id="MobiDB-lite"/>
    </source>
</evidence>
<dbReference type="Gene3D" id="1.20.5.110">
    <property type="match status" value="1"/>
</dbReference>
<evidence type="ECO:0000256" key="12">
    <source>
        <dbReference type="SAM" id="Coils"/>
    </source>
</evidence>
<evidence type="ECO:0000256" key="6">
    <source>
        <dbReference type="ARBA" id="ARBA00022989"/>
    </source>
</evidence>
<evidence type="ECO:0000256" key="4">
    <source>
        <dbReference type="ARBA" id="ARBA00022692"/>
    </source>
</evidence>
<dbReference type="GO" id="GO:0005789">
    <property type="term" value="C:endoplasmic reticulum membrane"/>
    <property type="evidence" value="ECO:0007669"/>
    <property type="project" value="UniProtKB-SubCell"/>
</dbReference>
<dbReference type="GO" id="GO:0000149">
    <property type="term" value="F:SNARE binding"/>
    <property type="evidence" value="ECO:0007669"/>
    <property type="project" value="TreeGrafter"/>
</dbReference>
<dbReference type="GO" id="GO:0006906">
    <property type="term" value="P:vesicle fusion"/>
    <property type="evidence" value="ECO:0007669"/>
    <property type="project" value="TreeGrafter"/>
</dbReference>
<keyword evidence="12" id="KW-0175">Coiled coil</keyword>
<reference evidence="15" key="2">
    <citation type="submission" date="2020-11" db="EMBL/GenBank/DDBJ databases">
        <authorList>
            <consortium name="DOE Joint Genome Institute"/>
            <person name="Kuo A."/>
            <person name="Miyauchi S."/>
            <person name="Kiss E."/>
            <person name="Drula E."/>
            <person name="Kohler A."/>
            <person name="Sanchez-Garcia M."/>
            <person name="Andreopoulos B."/>
            <person name="Barry K.W."/>
            <person name="Bonito G."/>
            <person name="Buee M."/>
            <person name="Carver A."/>
            <person name="Chen C."/>
            <person name="Cichocki N."/>
            <person name="Clum A."/>
            <person name="Culley D."/>
            <person name="Crous P.W."/>
            <person name="Fauchery L."/>
            <person name="Girlanda M."/>
            <person name="Hayes R."/>
            <person name="Keri Z."/>
            <person name="Labutti K."/>
            <person name="Lipzen A."/>
            <person name="Lombard V."/>
            <person name="Magnuson J."/>
            <person name="Maillard F."/>
            <person name="Morin E."/>
            <person name="Murat C."/>
            <person name="Nolan M."/>
            <person name="Ohm R."/>
            <person name="Pangilinan J."/>
            <person name="Pereira M."/>
            <person name="Perotto S."/>
            <person name="Peter M."/>
            <person name="Riley R."/>
            <person name="Sitrit Y."/>
            <person name="Stielow B."/>
            <person name="Szollosi G."/>
            <person name="Zifcakova L."/>
            <person name="Stursova M."/>
            <person name="Spatafora J.W."/>
            <person name="Tedersoo L."/>
            <person name="Vaario L.-M."/>
            <person name="Yamada A."/>
            <person name="Yan M."/>
            <person name="Wang P."/>
            <person name="Xu J."/>
            <person name="Bruns T."/>
            <person name="Baldrian P."/>
            <person name="Vilgalys R."/>
            <person name="Henrissat B."/>
            <person name="Grigoriev I.V."/>
            <person name="Hibbett D."/>
            <person name="Nagy L.G."/>
            <person name="Martin F.M."/>
        </authorList>
    </citation>
    <scope>NUCLEOTIDE SEQUENCE</scope>
    <source>
        <strain evidence="15">UH-Tt-Lm1</strain>
    </source>
</reference>